<reference evidence="2" key="1">
    <citation type="journal article" date="2023" name="G3 (Bethesda)">
        <title>Genome assembly and association tests identify interacting loci associated with vigor, precocity, and sex in interspecific pistachio rootstocks.</title>
        <authorList>
            <person name="Palmer W."/>
            <person name="Jacygrad E."/>
            <person name="Sagayaradj S."/>
            <person name="Cavanaugh K."/>
            <person name="Han R."/>
            <person name="Bertier L."/>
            <person name="Beede B."/>
            <person name="Kafkas S."/>
            <person name="Golino D."/>
            <person name="Preece J."/>
            <person name="Michelmore R."/>
        </authorList>
    </citation>
    <scope>NUCLEOTIDE SEQUENCE [LARGE SCALE GENOMIC DNA]</scope>
</reference>
<accession>A0ACC0Y318</accession>
<name>A0ACC0Y318_9ROSI</name>
<dbReference type="Proteomes" id="UP001163603">
    <property type="component" value="Chromosome 9"/>
</dbReference>
<gene>
    <name evidence="1" type="ORF">Pint_36252</name>
</gene>
<evidence type="ECO:0000313" key="2">
    <source>
        <dbReference type="Proteomes" id="UP001163603"/>
    </source>
</evidence>
<proteinExistence type="predicted"/>
<organism evidence="1 2">
    <name type="scientific">Pistacia integerrima</name>
    <dbReference type="NCBI Taxonomy" id="434235"/>
    <lineage>
        <taxon>Eukaryota</taxon>
        <taxon>Viridiplantae</taxon>
        <taxon>Streptophyta</taxon>
        <taxon>Embryophyta</taxon>
        <taxon>Tracheophyta</taxon>
        <taxon>Spermatophyta</taxon>
        <taxon>Magnoliopsida</taxon>
        <taxon>eudicotyledons</taxon>
        <taxon>Gunneridae</taxon>
        <taxon>Pentapetalae</taxon>
        <taxon>rosids</taxon>
        <taxon>malvids</taxon>
        <taxon>Sapindales</taxon>
        <taxon>Anacardiaceae</taxon>
        <taxon>Pistacia</taxon>
    </lineage>
</organism>
<dbReference type="EMBL" id="CM047744">
    <property type="protein sequence ID" value="KAJ0028595.1"/>
    <property type="molecule type" value="Genomic_DNA"/>
</dbReference>
<protein>
    <submittedName>
        <fullName evidence="1">Uncharacterized protein</fullName>
    </submittedName>
</protein>
<evidence type="ECO:0000313" key="1">
    <source>
        <dbReference type="EMBL" id="KAJ0028595.1"/>
    </source>
</evidence>
<keyword evidence="2" id="KW-1185">Reference proteome</keyword>
<sequence length="314" mass="35602">MEETISNLCKTLAYFCNHVDNSCEALKQSVQRRPIPLDSASSTFIQCLNRRVSTVTSDLNLLDSMSFGTVSFEELLGHCNEVYKTNQTHLLQLHDRLKTFNNIPEFKIDDEDEGCSLSTPFGLDSKDEMESSSPISFSRSVMKSLEEDTLLDESLSLKNLGLSDVCLATLASEDNDSTDDPDMCFQEPMKCYGDKLHEIKDPSHHTMKMEVGELKDEPMSFEATGPVIKVSEDDYDSIPSYMKTLTSWEDLLVAVEKINSKMRKEKTKGCDYFQQDEIASLDLGHKARAYLLLLTRLNRLRVETIDGRISYRVL</sequence>
<comment type="caution">
    <text evidence="1">The sequence shown here is derived from an EMBL/GenBank/DDBJ whole genome shotgun (WGS) entry which is preliminary data.</text>
</comment>